<sequence length="138" mass="14875">MVVPDTTGRPLRGNVQVRHGLFAKQGGDVLVCVYSCDAPDKLCLPRNATTQRISSTDTTEGAALTDRIGWVAGRISVAAGAHELWIFRECGWVTLEGCAVFGEQDWATVKQLLENGVLTMPWFAPPKDAQSGPPVLIP</sequence>
<dbReference type="Proteomes" id="UP000229907">
    <property type="component" value="Chromosome"/>
</dbReference>
<dbReference type="AlphaFoldDB" id="A0A2D3D7Y7"/>
<evidence type="ECO:0000313" key="1">
    <source>
        <dbReference type="EMBL" id="ATU21050.1"/>
    </source>
</evidence>
<accession>A0A2D3D7Y7</accession>
<gene>
    <name evidence="1" type="ORF">BcFMB_09100</name>
</gene>
<dbReference type="EMBL" id="CP018044">
    <property type="protein sequence ID" value="ATU21050.1"/>
    <property type="molecule type" value="Genomic_DNA"/>
</dbReference>
<reference evidence="1 2" key="1">
    <citation type="submission" date="2016-11" db="EMBL/GenBank/DDBJ databases">
        <title>complete genome sequence of Bifidobacterium choerinum strain FMB-1.</title>
        <authorList>
            <person name="Park C.-S."/>
            <person name="Jung D.-H."/>
            <person name="Choi D.-S."/>
        </authorList>
    </citation>
    <scope>NUCLEOTIDE SEQUENCE [LARGE SCALE GENOMIC DNA]</scope>
    <source>
        <strain evidence="1 2">FMB-1</strain>
    </source>
</reference>
<protein>
    <submittedName>
        <fullName evidence="1">Uncharacterized protein</fullName>
    </submittedName>
</protein>
<proteinExistence type="predicted"/>
<evidence type="ECO:0000313" key="2">
    <source>
        <dbReference type="Proteomes" id="UP000229907"/>
    </source>
</evidence>
<dbReference type="KEGG" id="bcho:BcFMB_09100"/>
<name>A0A2D3D7Y7_9BIFI</name>
<organism evidence="1 2">
    <name type="scientific">Bifidobacterium choerinum</name>
    <dbReference type="NCBI Taxonomy" id="35760"/>
    <lineage>
        <taxon>Bacteria</taxon>
        <taxon>Bacillati</taxon>
        <taxon>Actinomycetota</taxon>
        <taxon>Actinomycetes</taxon>
        <taxon>Bifidobacteriales</taxon>
        <taxon>Bifidobacteriaceae</taxon>
        <taxon>Bifidobacterium</taxon>
    </lineage>
</organism>